<evidence type="ECO:0000256" key="6">
    <source>
        <dbReference type="ARBA" id="ARBA00022741"/>
    </source>
</evidence>
<evidence type="ECO:0000256" key="8">
    <source>
        <dbReference type="ARBA" id="ARBA00022842"/>
    </source>
</evidence>
<dbReference type="Pfam" id="PF00289">
    <property type="entry name" value="Biotin_carb_N"/>
    <property type="match status" value="1"/>
</dbReference>
<keyword evidence="10" id="KW-0443">Lipid metabolism</keyword>
<dbReference type="InterPro" id="IPR000089">
    <property type="entry name" value="Biotin_lipoyl"/>
</dbReference>
<dbReference type="GO" id="GO:0004658">
    <property type="term" value="F:propionyl-CoA carboxylase activity"/>
    <property type="evidence" value="ECO:0007669"/>
    <property type="project" value="UniProtKB-EC"/>
</dbReference>
<evidence type="ECO:0000256" key="7">
    <source>
        <dbReference type="ARBA" id="ARBA00022840"/>
    </source>
</evidence>
<evidence type="ECO:0000256" key="4">
    <source>
        <dbReference type="ARBA" id="ARBA00022598"/>
    </source>
</evidence>
<dbReference type="SUPFAM" id="SSF51246">
    <property type="entry name" value="Rudiment single hybrid motif"/>
    <property type="match status" value="1"/>
</dbReference>
<evidence type="ECO:0000256" key="10">
    <source>
        <dbReference type="ARBA" id="ARBA00023098"/>
    </source>
</evidence>
<feature type="domain" description="Lipoyl-binding" evidence="15">
    <location>
        <begin position="663"/>
        <end position="738"/>
    </location>
</feature>
<dbReference type="SUPFAM" id="SSF56059">
    <property type="entry name" value="Glutathione synthetase ATP-binding domain-like"/>
    <property type="match status" value="1"/>
</dbReference>
<dbReference type="Pfam" id="PF18140">
    <property type="entry name" value="PCC_BT"/>
    <property type="match status" value="1"/>
</dbReference>
<evidence type="ECO:0000256" key="9">
    <source>
        <dbReference type="ARBA" id="ARBA00022963"/>
    </source>
</evidence>
<dbReference type="SMART" id="SM00878">
    <property type="entry name" value="Biotin_carb_C"/>
    <property type="match status" value="1"/>
</dbReference>
<dbReference type="GO" id="GO:0005739">
    <property type="term" value="C:mitochondrion"/>
    <property type="evidence" value="ECO:0007669"/>
    <property type="project" value="TreeGrafter"/>
</dbReference>
<evidence type="ECO:0000256" key="13">
    <source>
        <dbReference type="ARBA" id="ARBA00049495"/>
    </source>
</evidence>
<comment type="cofactor">
    <cofactor evidence="1">
        <name>biotin</name>
        <dbReference type="ChEBI" id="CHEBI:57586"/>
    </cofactor>
</comment>
<dbReference type="PROSITE" id="PS00867">
    <property type="entry name" value="CPSASE_2"/>
    <property type="match status" value="1"/>
</dbReference>
<keyword evidence="11" id="KW-0464">Manganese</keyword>
<dbReference type="FunFam" id="3.30.1490.20:FF:000003">
    <property type="entry name" value="acetyl-CoA carboxylase isoform X1"/>
    <property type="match status" value="1"/>
</dbReference>
<keyword evidence="9" id="KW-0442">Lipid degradation</keyword>
<dbReference type="PROSITE" id="PS00188">
    <property type="entry name" value="BIOTIN"/>
    <property type="match status" value="1"/>
</dbReference>
<dbReference type="AlphaFoldDB" id="A0A9N8DWQ3"/>
<dbReference type="Proteomes" id="UP001153069">
    <property type="component" value="Unassembled WGS sequence"/>
</dbReference>
<dbReference type="InterPro" id="IPR005481">
    <property type="entry name" value="BC-like_N"/>
</dbReference>
<dbReference type="PROSITE" id="PS50975">
    <property type="entry name" value="ATP_GRASP"/>
    <property type="match status" value="1"/>
</dbReference>
<keyword evidence="12" id="KW-0092">Biotin</keyword>
<dbReference type="GO" id="GO:0016042">
    <property type="term" value="P:lipid catabolic process"/>
    <property type="evidence" value="ECO:0007669"/>
    <property type="project" value="UniProtKB-KW"/>
</dbReference>
<keyword evidence="7 14" id="KW-0067">ATP-binding</keyword>
<accession>A0A9N8DWQ3</accession>
<comment type="catalytic activity">
    <reaction evidence="13">
        <text>propanoyl-CoA + hydrogencarbonate + ATP = (S)-methylmalonyl-CoA + ADP + phosphate + H(+)</text>
        <dbReference type="Rhea" id="RHEA:23720"/>
        <dbReference type="ChEBI" id="CHEBI:15378"/>
        <dbReference type="ChEBI" id="CHEBI:17544"/>
        <dbReference type="ChEBI" id="CHEBI:30616"/>
        <dbReference type="ChEBI" id="CHEBI:43474"/>
        <dbReference type="ChEBI" id="CHEBI:57327"/>
        <dbReference type="ChEBI" id="CHEBI:57392"/>
        <dbReference type="ChEBI" id="CHEBI:456216"/>
        <dbReference type="EC" id="6.4.1.3"/>
    </reaction>
    <physiologicalReaction direction="left-to-right" evidence="13">
        <dbReference type="Rhea" id="RHEA:23721"/>
    </physiologicalReaction>
</comment>
<evidence type="ECO:0000259" key="16">
    <source>
        <dbReference type="PROSITE" id="PS50975"/>
    </source>
</evidence>
<dbReference type="GO" id="GO:0046872">
    <property type="term" value="F:metal ion binding"/>
    <property type="evidence" value="ECO:0007669"/>
    <property type="project" value="UniProtKB-KW"/>
</dbReference>
<evidence type="ECO:0000256" key="11">
    <source>
        <dbReference type="ARBA" id="ARBA00023211"/>
    </source>
</evidence>
<dbReference type="InterPro" id="IPR016185">
    <property type="entry name" value="PreATP-grasp_dom_sf"/>
</dbReference>
<dbReference type="InterPro" id="IPR011764">
    <property type="entry name" value="Biotin_carboxylation_dom"/>
</dbReference>
<dbReference type="OrthoDB" id="196847at2759"/>
<dbReference type="Pfam" id="PF02786">
    <property type="entry name" value="CPSase_L_D2"/>
    <property type="match status" value="1"/>
</dbReference>
<dbReference type="FunFam" id="2.40.50.100:FF:000003">
    <property type="entry name" value="Acetyl-CoA carboxylase biotin carboxyl carrier protein"/>
    <property type="match status" value="1"/>
</dbReference>
<proteinExistence type="predicted"/>
<comment type="caution">
    <text evidence="18">The sequence shown here is derived from an EMBL/GenBank/DDBJ whole genome shotgun (WGS) entry which is preliminary data.</text>
</comment>
<dbReference type="Pfam" id="PF00364">
    <property type="entry name" value="Biotin_lipoyl"/>
    <property type="match status" value="1"/>
</dbReference>
<evidence type="ECO:0000256" key="2">
    <source>
        <dbReference type="ARBA" id="ARBA00005060"/>
    </source>
</evidence>
<evidence type="ECO:0000256" key="14">
    <source>
        <dbReference type="PROSITE-ProRule" id="PRU00409"/>
    </source>
</evidence>
<dbReference type="Gene3D" id="3.30.470.20">
    <property type="entry name" value="ATP-grasp fold, B domain"/>
    <property type="match status" value="1"/>
</dbReference>
<dbReference type="PANTHER" id="PTHR18866:SF33">
    <property type="entry name" value="METHYLCROTONOYL-COA CARBOXYLASE SUBUNIT ALPHA, MITOCHONDRIAL-RELATED"/>
    <property type="match status" value="1"/>
</dbReference>
<dbReference type="PANTHER" id="PTHR18866">
    <property type="entry name" value="CARBOXYLASE:PYRUVATE/ACETYL-COA/PROPIONYL-COA CARBOXYLASE"/>
    <property type="match status" value="1"/>
</dbReference>
<dbReference type="CDD" id="cd06850">
    <property type="entry name" value="biotinyl_domain"/>
    <property type="match status" value="1"/>
</dbReference>
<dbReference type="InterPro" id="IPR005479">
    <property type="entry name" value="CPAse_ATP-bd"/>
</dbReference>
<evidence type="ECO:0000256" key="3">
    <source>
        <dbReference type="ARBA" id="ARBA00013050"/>
    </source>
</evidence>
<dbReference type="InterPro" id="IPR005482">
    <property type="entry name" value="Biotin_COase_C"/>
</dbReference>
<dbReference type="InterPro" id="IPR011761">
    <property type="entry name" value="ATP-grasp"/>
</dbReference>
<dbReference type="PROSITE" id="PS00866">
    <property type="entry name" value="CPSASE_1"/>
    <property type="match status" value="1"/>
</dbReference>
<dbReference type="EMBL" id="CAICTM010000433">
    <property type="protein sequence ID" value="CAB9510377.1"/>
    <property type="molecule type" value="Genomic_DNA"/>
</dbReference>
<dbReference type="PROSITE" id="PS50968">
    <property type="entry name" value="BIOTINYL_LIPOYL"/>
    <property type="match status" value="1"/>
</dbReference>
<keyword evidence="6 14" id="KW-0547">Nucleotide-binding</keyword>
<name>A0A9N8DWQ3_9STRA</name>
<dbReference type="InterPro" id="IPR050856">
    <property type="entry name" value="Biotin_carboxylase_complex"/>
</dbReference>
<evidence type="ECO:0000256" key="1">
    <source>
        <dbReference type="ARBA" id="ARBA00001953"/>
    </source>
</evidence>
<organism evidence="18 19">
    <name type="scientific">Seminavis robusta</name>
    <dbReference type="NCBI Taxonomy" id="568900"/>
    <lineage>
        <taxon>Eukaryota</taxon>
        <taxon>Sar</taxon>
        <taxon>Stramenopiles</taxon>
        <taxon>Ochrophyta</taxon>
        <taxon>Bacillariophyta</taxon>
        <taxon>Bacillariophyceae</taxon>
        <taxon>Bacillariophycidae</taxon>
        <taxon>Naviculales</taxon>
        <taxon>Naviculaceae</taxon>
        <taxon>Seminavis</taxon>
    </lineage>
</organism>
<dbReference type="Pfam" id="PF02785">
    <property type="entry name" value="Biotin_carb_C"/>
    <property type="match status" value="1"/>
</dbReference>
<evidence type="ECO:0000256" key="5">
    <source>
        <dbReference type="ARBA" id="ARBA00022723"/>
    </source>
</evidence>
<dbReference type="InterPro" id="IPR011054">
    <property type="entry name" value="Rudment_hybrid_motif"/>
</dbReference>
<dbReference type="Gene3D" id="2.40.50.100">
    <property type="match status" value="1"/>
</dbReference>
<keyword evidence="19" id="KW-1185">Reference proteome</keyword>
<dbReference type="PROSITE" id="PS50979">
    <property type="entry name" value="BC"/>
    <property type="match status" value="1"/>
</dbReference>
<dbReference type="SUPFAM" id="SSF52440">
    <property type="entry name" value="PreATP-grasp domain"/>
    <property type="match status" value="1"/>
</dbReference>
<evidence type="ECO:0000256" key="12">
    <source>
        <dbReference type="ARBA" id="ARBA00023267"/>
    </source>
</evidence>
<dbReference type="EC" id="6.4.1.3" evidence="3"/>
<evidence type="ECO:0000313" key="18">
    <source>
        <dbReference type="EMBL" id="CAB9510377.1"/>
    </source>
</evidence>
<dbReference type="SUPFAM" id="SSF51230">
    <property type="entry name" value="Single hybrid motif"/>
    <property type="match status" value="1"/>
</dbReference>
<evidence type="ECO:0000259" key="17">
    <source>
        <dbReference type="PROSITE" id="PS50979"/>
    </source>
</evidence>
<protein>
    <recommendedName>
        <fullName evidence="3">propionyl-CoA carboxylase</fullName>
        <ecNumber evidence="3">6.4.1.3</ecNumber>
    </recommendedName>
</protein>
<keyword evidence="8" id="KW-0460">Magnesium</keyword>
<comment type="pathway">
    <text evidence="2">Metabolic intermediate metabolism; propanoyl-CoA degradation; succinyl-CoA from propanoyl-CoA: step 1/3.</text>
</comment>
<evidence type="ECO:0000313" key="19">
    <source>
        <dbReference type="Proteomes" id="UP001153069"/>
    </source>
</evidence>
<dbReference type="GO" id="GO:0005524">
    <property type="term" value="F:ATP binding"/>
    <property type="evidence" value="ECO:0007669"/>
    <property type="project" value="UniProtKB-UniRule"/>
</dbReference>
<reference evidence="18" key="1">
    <citation type="submission" date="2020-06" db="EMBL/GenBank/DDBJ databases">
        <authorList>
            <consortium name="Plant Systems Biology data submission"/>
        </authorList>
    </citation>
    <scope>NUCLEOTIDE SEQUENCE</scope>
    <source>
        <strain evidence="18">D6</strain>
    </source>
</reference>
<feature type="domain" description="Biotin carboxylation" evidence="17">
    <location>
        <begin position="40"/>
        <end position="512"/>
    </location>
</feature>
<sequence>MWQRQVIRNSRSLQTRLAAKARCFSSTSSTLQQFDTPDGKPFRVMVANRGEIVQRIQRTCTQYPDLFETVVVHSTADAMAPFVAEASGSVKPVCIGPAAASQSYLNVDKILQTIEQTGSHMVHPGYGFLSENADFAKTITNAGVVWLGPPPHAVQEMGDKLRSKEVAVDAGVTVVPGYEGVLESVDQALEVVKDIGYPVLLKAAAGGGGKGMRICHNDQDLKEAYGMAKSEAKSFFSDDRLLIEKYIVNPHHIEFQVLCSRNPTTNEIDVVVFPERECSIQRRNQKVIEESPSVLLTEESRQKMVAQVRQLCKTVGYESAGTIEFLVEAPPGGEQSFYFLEMNTRLQVEHPISEAVCGVDLVKGMLWIGAGWGLPEEFHTNEPILPYKGHAIEARIYAEDPLRGFLPSTGPLRPYVEPVDTFKANPTAPEYTRMDSGVANGHVVTPFYDPMLSKTIYYAADRPTAVEGLATALDQYIIEGVQHNARLVNAVLRHPEFMAGNTPTSFLETHFPDGFQGVQLSLAKEEEMAVGVAMIESFKNELTMSKPGEPLMVQLGGMFGKAFKVTLGEETATVQYITKTPEEEENGAVRTVSLSQMGKEGATVDYQPRKYLAEVSLDNTPRFIQVVSKEATGELNVQMYGANMPVLIETEREYELSSHMHEPVKQDTTDIVPSPMPGTVMSYAVQEGDLVEDGQELCIVEAMKMQNIIRSHRKGVVEALLVKTGSSVAADEVIIKLVPETDDEEDDAPAKAA</sequence>
<keyword evidence="5" id="KW-0479">Metal-binding</keyword>
<evidence type="ECO:0000259" key="15">
    <source>
        <dbReference type="PROSITE" id="PS50968"/>
    </source>
</evidence>
<dbReference type="InterPro" id="IPR001882">
    <property type="entry name" value="Biotin_BS"/>
</dbReference>
<gene>
    <name evidence="18" type="ORF">SEMRO_434_G142010.1</name>
</gene>
<keyword evidence="4" id="KW-0436">Ligase</keyword>
<dbReference type="InterPro" id="IPR011053">
    <property type="entry name" value="Single_hybrid_motif"/>
</dbReference>
<feature type="domain" description="ATP-grasp" evidence="16">
    <location>
        <begin position="164"/>
        <end position="370"/>
    </location>
</feature>
<dbReference type="InterPro" id="IPR041265">
    <property type="entry name" value="PCC_BT"/>
</dbReference>